<dbReference type="Pfam" id="PF13563">
    <property type="entry name" value="2_5_RNA_ligase2"/>
    <property type="match status" value="1"/>
</dbReference>
<organism evidence="1 2">
    <name type="scientific">Motilibacter peucedani</name>
    <dbReference type="NCBI Taxonomy" id="598650"/>
    <lineage>
        <taxon>Bacteria</taxon>
        <taxon>Bacillati</taxon>
        <taxon>Actinomycetota</taxon>
        <taxon>Actinomycetes</taxon>
        <taxon>Motilibacterales</taxon>
        <taxon>Motilibacteraceae</taxon>
        <taxon>Motilibacter</taxon>
    </lineage>
</organism>
<dbReference type="InterPro" id="IPR009097">
    <property type="entry name" value="Cyclic_Pdiesterase"/>
</dbReference>
<dbReference type="AlphaFoldDB" id="A0A420XRK3"/>
<dbReference type="RefSeq" id="WP_231121543.1">
    <property type="nucleotide sequence ID" value="NZ_RBWV01000010.1"/>
</dbReference>
<gene>
    <name evidence="1" type="ORF">CLV35_1222</name>
</gene>
<keyword evidence="1" id="KW-0436">Ligase</keyword>
<dbReference type="EMBL" id="RBWV01000010">
    <property type="protein sequence ID" value="RKS77533.1"/>
    <property type="molecule type" value="Genomic_DNA"/>
</dbReference>
<name>A0A420XRK3_9ACTN</name>
<evidence type="ECO:0000313" key="1">
    <source>
        <dbReference type="EMBL" id="RKS77533.1"/>
    </source>
</evidence>
<dbReference type="SUPFAM" id="SSF55144">
    <property type="entry name" value="LigT-like"/>
    <property type="match status" value="1"/>
</dbReference>
<proteinExistence type="predicted"/>
<reference evidence="1 2" key="1">
    <citation type="submission" date="2018-10" db="EMBL/GenBank/DDBJ databases">
        <title>Genomic Encyclopedia of Archaeal and Bacterial Type Strains, Phase II (KMG-II): from individual species to whole genera.</title>
        <authorList>
            <person name="Goeker M."/>
        </authorList>
    </citation>
    <scope>NUCLEOTIDE SEQUENCE [LARGE SCALE GENOMIC DNA]</scope>
    <source>
        <strain evidence="1 2">RP-AC37</strain>
    </source>
</reference>
<evidence type="ECO:0000313" key="2">
    <source>
        <dbReference type="Proteomes" id="UP000281955"/>
    </source>
</evidence>
<sequence length="171" mass="18839">MSHAAEQAPIVVSARLDATAQEFFDTLRRRHFPADRLVVGAHLTLFHAIPGDALGEVLADLRDCVPSGPVTAPVRPPRSLGRGVAYDLDAPALVELHRRLRERWAPLLTRQDAQPLRPHVTVQNKVTPEQARRTLELLAAQERPAAAVSDGVEVWRYVGGPWEPVTTVEFG</sequence>
<dbReference type="GO" id="GO:0016874">
    <property type="term" value="F:ligase activity"/>
    <property type="evidence" value="ECO:0007669"/>
    <property type="project" value="UniProtKB-KW"/>
</dbReference>
<keyword evidence="2" id="KW-1185">Reference proteome</keyword>
<accession>A0A420XRK3</accession>
<dbReference type="Gene3D" id="3.90.1140.10">
    <property type="entry name" value="Cyclic phosphodiesterase"/>
    <property type="match status" value="1"/>
</dbReference>
<protein>
    <submittedName>
        <fullName evidence="1">2'-5' RNA ligase</fullName>
    </submittedName>
</protein>
<comment type="caution">
    <text evidence="1">The sequence shown here is derived from an EMBL/GenBank/DDBJ whole genome shotgun (WGS) entry which is preliminary data.</text>
</comment>
<dbReference type="InParanoid" id="A0A420XRK3"/>
<dbReference type="Proteomes" id="UP000281955">
    <property type="component" value="Unassembled WGS sequence"/>
</dbReference>